<dbReference type="AlphaFoldDB" id="A0A6N2KCU7"/>
<gene>
    <name evidence="2" type="ORF">SVIM_LOCUS66552</name>
</gene>
<feature type="transmembrane region" description="Helical" evidence="1">
    <location>
        <begin position="46"/>
        <end position="66"/>
    </location>
</feature>
<evidence type="ECO:0000313" key="2">
    <source>
        <dbReference type="EMBL" id="VFU26166.1"/>
    </source>
</evidence>
<protein>
    <submittedName>
        <fullName evidence="2">Uncharacterized protein</fullName>
    </submittedName>
</protein>
<name>A0A6N2KCU7_SALVM</name>
<proteinExistence type="predicted"/>
<reference evidence="2" key="1">
    <citation type="submission" date="2019-03" db="EMBL/GenBank/DDBJ databases">
        <authorList>
            <person name="Mank J."/>
            <person name="Almeida P."/>
        </authorList>
    </citation>
    <scope>NUCLEOTIDE SEQUENCE</scope>
    <source>
        <strain evidence="2">78183</strain>
    </source>
</reference>
<organism evidence="2">
    <name type="scientific">Salix viminalis</name>
    <name type="common">Common osier</name>
    <name type="synonym">Basket willow</name>
    <dbReference type="NCBI Taxonomy" id="40686"/>
    <lineage>
        <taxon>Eukaryota</taxon>
        <taxon>Viridiplantae</taxon>
        <taxon>Streptophyta</taxon>
        <taxon>Embryophyta</taxon>
        <taxon>Tracheophyta</taxon>
        <taxon>Spermatophyta</taxon>
        <taxon>Magnoliopsida</taxon>
        <taxon>eudicotyledons</taxon>
        <taxon>Gunneridae</taxon>
        <taxon>Pentapetalae</taxon>
        <taxon>rosids</taxon>
        <taxon>fabids</taxon>
        <taxon>Malpighiales</taxon>
        <taxon>Salicaceae</taxon>
        <taxon>Saliceae</taxon>
        <taxon>Salix</taxon>
    </lineage>
</organism>
<keyword evidence="1" id="KW-0812">Transmembrane</keyword>
<feature type="transmembrane region" description="Helical" evidence="1">
    <location>
        <begin position="86"/>
        <end position="103"/>
    </location>
</feature>
<dbReference type="EMBL" id="CAADRP010000277">
    <property type="protein sequence ID" value="VFU26166.1"/>
    <property type="molecule type" value="Genomic_DNA"/>
</dbReference>
<sequence>MLLFGFFYLGRCCSGLREHSPAFLCSVTFYILAFVWFLFAFICKLFFLLVSAASFSSSLLSFHFFLQSLFPADCQLLLPSLRRILSIIRVTFELLPAYCHLLLPSLR</sequence>
<feature type="transmembrane region" description="Helical" evidence="1">
    <location>
        <begin position="20"/>
        <end position="39"/>
    </location>
</feature>
<keyword evidence="1" id="KW-1133">Transmembrane helix</keyword>
<keyword evidence="1" id="KW-0472">Membrane</keyword>
<accession>A0A6N2KCU7</accession>
<evidence type="ECO:0000256" key="1">
    <source>
        <dbReference type="SAM" id="Phobius"/>
    </source>
</evidence>